<evidence type="ECO:0008006" key="5">
    <source>
        <dbReference type="Google" id="ProtNLM"/>
    </source>
</evidence>
<name>C4Y1W1_CLAL4</name>
<dbReference type="STRING" id="306902.C4Y1W1"/>
<dbReference type="InParanoid" id="C4Y1W1"/>
<dbReference type="EMBL" id="CH408077">
    <property type="protein sequence ID" value="EEQ38070.1"/>
    <property type="molecule type" value="Genomic_DNA"/>
</dbReference>
<dbReference type="GO" id="GO:0043161">
    <property type="term" value="P:proteasome-mediated ubiquitin-dependent protein catabolic process"/>
    <property type="evidence" value="ECO:0007669"/>
    <property type="project" value="EnsemblFungi"/>
</dbReference>
<dbReference type="InterPro" id="IPR029055">
    <property type="entry name" value="Ntn_hydrolases_N"/>
</dbReference>
<dbReference type="GO" id="GO:0010499">
    <property type="term" value="P:proteasomal ubiquitin-independent protein catabolic process"/>
    <property type="evidence" value="ECO:0007669"/>
    <property type="project" value="EnsemblFungi"/>
</dbReference>
<dbReference type="SUPFAM" id="SSF56235">
    <property type="entry name" value="N-terminal nucleophile aminohydrolases (Ntn hydrolases)"/>
    <property type="match status" value="1"/>
</dbReference>
<gene>
    <name evidence="3" type="ORF">CLUG_02193</name>
</gene>
<dbReference type="GO" id="GO:0019773">
    <property type="term" value="C:proteasome core complex, alpha-subunit complex"/>
    <property type="evidence" value="ECO:0007669"/>
    <property type="project" value="UniProtKB-UniRule"/>
</dbReference>
<reference evidence="3 4" key="1">
    <citation type="journal article" date="2009" name="Nature">
        <title>Evolution of pathogenicity and sexual reproduction in eight Candida genomes.</title>
        <authorList>
            <person name="Butler G."/>
            <person name="Rasmussen M.D."/>
            <person name="Lin M.F."/>
            <person name="Santos M.A."/>
            <person name="Sakthikumar S."/>
            <person name="Munro C.A."/>
            <person name="Rheinbay E."/>
            <person name="Grabherr M."/>
            <person name="Forche A."/>
            <person name="Reedy J.L."/>
            <person name="Agrafioti I."/>
            <person name="Arnaud M.B."/>
            <person name="Bates S."/>
            <person name="Brown A.J."/>
            <person name="Brunke S."/>
            <person name="Costanzo M.C."/>
            <person name="Fitzpatrick D.A."/>
            <person name="de Groot P.W."/>
            <person name="Harris D."/>
            <person name="Hoyer L.L."/>
            <person name="Hube B."/>
            <person name="Klis F.M."/>
            <person name="Kodira C."/>
            <person name="Lennard N."/>
            <person name="Logue M.E."/>
            <person name="Martin R."/>
            <person name="Neiman A.M."/>
            <person name="Nikolaou E."/>
            <person name="Quail M.A."/>
            <person name="Quinn J."/>
            <person name="Santos M.C."/>
            <person name="Schmitzberger F.F."/>
            <person name="Sherlock G."/>
            <person name="Shah P."/>
            <person name="Silverstein K.A."/>
            <person name="Skrzypek M.S."/>
            <person name="Soll D."/>
            <person name="Staggs R."/>
            <person name="Stansfield I."/>
            <person name="Stumpf M.P."/>
            <person name="Sudbery P.E."/>
            <person name="Srikantha T."/>
            <person name="Zeng Q."/>
            <person name="Berman J."/>
            <person name="Berriman M."/>
            <person name="Heitman J."/>
            <person name="Gow N.A."/>
            <person name="Lorenz M.C."/>
            <person name="Birren B.W."/>
            <person name="Kellis M."/>
            <person name="Cuomo C.A."/>
        </authorList>
    </citation>
    <scope>NUCLEOTIDE SEQUENCE [LARGE SCALE GENOMIC DNA]</scope>
    <source>
        <strain evidence="3 4">ATCC 42720</strain>
    </source>
</reference>
<proteinExistence type="inferred from homology"/>
<dbReference type="PANTHER" id="PTHR11599">
    <property type="entry name" value="PROTEASOME SUBUNIT ALPHA/BETA"/>
    <property type="match status" value="1"/>
</dbReference>
<dbReference type="OrthoDB" id="431557at2759"/>
<protein>
    <recommendedName>
        <fullName evidence="5">Proteasome subunit alpha type-2</fullName>
    </recommendedName>
</protein>
<dbReference type="AlphaFoldDB" id="C4Y1W1"/>
<evidence type="ECO:0000313" key="3">
    <source>
        <dbReference type="EMBL" id="EEQ38070.1"/>
    </source>
</evidence>
<dbReference type="Pfam" id="PF00227">
    <property type="entry name" value="Proteasome"/>
    <property type="match status" value="1"/>
</dbReference>
<comment type="similarity">
    <text evidence="2">Belongs to the peptidase T1A family.</text>
</comment>
<dbReference type="Gene3D" id="3.60.20.10">
    <property type="entry name" value="Glutamine Phosphoribosylpyrophosphate, subunit 1, domain 1"/>
    <property type="match status" value="1"/>
</dbReference>
<accession>C4Y1W1</accession>
<dbReference type="PROSITE" id="PS51475">
    <property type="entry name" value="PROTEASOME_ALPHA_2"/>
    <property type="match status" value="1"/>
</dbReference>
<dbReference type="Proteomes" id="UP000007703">
    <property type="component" value="Unassembled WGS sequence"/>
</dbReference>
<dbReference type="KEGG" id="clu:CLUG_02193"/>
<organism evidence="3 4">
    <name type="scientific">Clavispora lusitaniae (strain ATCC 42720)</name>
    <name type="common">Yeast</name>
    <name type="synonym">Candida lusitaniae</name>
    <dbReference type="NCBI Taxonomy" id="306902"/>
    <lineage>
        <taxon>Eukaryota</taxon>
        <taxon>Fungi</taxon>
        <taxon>Dikarya</taxon>
        <taxon>Ascomycota</taxon>
        <taxon>Saccharomycotina</taxon>
        <taxon>Pichiomycetes</taxon>
        <taxon>Metschnikowiaceae</taxon>
        <taxon>Clavispora</taxon>
    </lineage>
</organism>
<dbReference type="InterPro" id="IPR050115">
    <property type="entry name" value="Proteasome_alpha"/>
</dbReference>
<evidence type="ECO:0000256" key="1">
    <source>
        <dbReference type="ARBA" id="ARBA00022942"/>
    </source>
</evidence>
<sequence length="284" mass="31529">MRTPYSSVEGKPHFYSSYNGRQILVFVNHIFAQVCFTSSCFPVPTNNHSGKLVQIEYALNAVKQGVTTIGIKSASGIVLATERKANSNLLKNDCNNKVEMITPDIAMTYSGMGPDFRVLVDRARKLAHTNYKRIYNEYPPVKIMVQELAMVMQESTQSGGIRPFGVSLLVGGYDQHSEKFQLYQVDPSGSYFPWKATAIGKTAVSAKTFLEKRWNEDLELEDVIHVALLALKESVDGELTGENLDICVISDPQDHMLGFSGTDVSGPRVKKLTAEEINDRLEAL</sequence>
<dbReference type="InterPro" id="IPR001353">
    <property type="entry name" value="Proteasome_sua/b"/>
</dbReference>
<evidence type="ECO:0000313" key="4">
    <source>
        <dbReference type="Proteomes" id="UP000007703"/>
    </source>
</evidence>
<evidence type="ECO:0000256" key="2">
    <source>
        <dbReference type="PROSITE-ProRule" id="PRU00808"/>
    </source>
</evidence>
<dbReference type="OMA" id="ATCIGKD"/>
<dbReference type="GeneID" id="8499350"/>
<keyword evidence="1 2" id="KW-0647">Proteasome</keyword>
<dbReference type="GO" id="GO:0034515">
    <property type="term" value="C:proteasome storage granule"/>
    <property type="evidence" value="ECO:0007669"/>
    <property type="project" value="EnsemblFungi"/>
</dbReference>
<dbReference type="FunCoup" id="C4Y1W1">
    <property type="interactions" value="1027"/>
</dbReference>
<dbReference type="VEuPathDB" id="FungiDB:CLUG_02193"/>
<dbReference type="InterPro" id="IPR023332">
    <property type="entry name" value="Proteasome_alpha-type"/>
</dbReference>
<dbReference type="HOGENOM" id="CLU_035750_4_1_1"/>